<evidence type="ECO:0000313" key="5">
    <source>
        <dbReference type="EMBL" id="SLN17429.1"/>
    </source>
</evidence>
<dbReference type="Pfam" id="PF12802">
    <property type="entry name" value="MarR_2"/>
    <property type="match status" value="1"/>
</dbReference>
<dbReference type="GO" id="GO:0003700">
    <property type="term" value="F:DNA-binding transcription factor activity"/>
    <property type="evidence" value="ECO:0007669"/>
    <property type="project" value="InterPro"/>
</dbReference>
<dbReference type="PANTHER" id="PTHR33164:SF95">
    <property type="entry name" value="TRANSCRIPTIONAL REGULATOR"/>
    <property type="match status" value="1"/>
</dbReference>
<dbReference type="PROSITE" id="PS01117">
    <property type="entry name" value="HTH_MARR_1"/>
    <property type="match status" value="1"/>
</dbReference>
<evidence type="ECO:0000259" key="4">
    <source>
        <dbReference type="PROSITE" id="PS50995"/>
    </source>
</evidence>
<sequence length="152" mass="15890">MAGHLIRRLNQHSTHVFQQRTKAAGLDLTPVQFAAMGAVRDNPGIDQAGVAGRIAYDRATIGGVIERLVQKGHLRREVSATDRRARAVYLTADGAELLARALPVVADLQAEILAGLTAEESAQFHALAGKVLARLDAPDAAPAPASQGGDAG</sequence>
<evidence type="ECO:0000313" key="6">
    <source>
        <dbReference type="Proteomes" id="UP000193963"/>
    </source>
</evidence>
<dbReference type="InterPro" id="IPR023187">
    <property type="entry name" value="Tscrpt_reg_MarR-type_CS"/>
</dbReference>
<dbReference type="AlphaFoldDB" id="A0A1X6YCV6"/>
<reference evidence="6" key="1">
    <citation type="submission" date="2017-03" db="EMBL/GenBank/DDBJ databases">
        <authorList>
            <person name="Rodrigo-Torres L."/>
            <person name="Arahal R.D."/>
            <person name="Lucena T."/>
        </authorList>
    </citation>
    <scope>NUCLEOTIDE SEQUENCE [LARGE SCALE GENOMIC DNA]</scope>
    <source>
        <strain evidence="6">CECT 7751</strain>
    </source>
</reference>
<dbReference type="PRINTS" id="PR00598">
    <property type="entry name" value="HTHMARR"/>
</dbReference>
<dbReference type="GO" id="GO:0003677">
    <property type="term" value="F:DNA binding"/>
    <property type="evidence" value="ECO:0007669"/>
    <property type="project" value="UniProtKB-KW"/>
</dbReference>
<dbReference type="InterPro" id="IPR036390">
    <property type="entry name" value="WH_DNA-bd_sf"/>
</dbReference>
<name>A0A1X6YCV6_9RHOB</name>
<keyword evidence="2" id="KW-0238">DNA-binding</keyword>
<dbReference type="Proteomes" id="UP000193963">
    <property type="component" value="Unassembled WGS sequence"/>
</dbReference>
<evidence type="ECO:0000256" key="3">
    <source>
        <dbReference type="ARBA" id="ARBA00023163"/>
    </source>
</evidence>
<dbReference type="EMBL" id="FWFN01000001">
    <property type="protein sequence ID" value="SLN17429.1"/>
    <property type="molecule type" value="Genomic_DNA"/>
</dbReference>
<organism evidence="5 6">
    <name type="scientific">Pseudooceanicola marinus</name>
    <dbReference type="NCBI Taxonomy" id="396013"/>
    <lineage>
        <taxon>Bacteria</taxon>
        <taxon>Pseudomonadati</taxon>
        <taxon>Pseudomonadota</taxon>
        <taxon>Alphaproteobacteria</taxon>
        <taxon>Rhodobacterales</taxon>
        <taxon>Paracoccaceae</taxon>
        <taxon>Pseudooceanicola</taxon>
    </lineage>
</organism>
<dbReference type="InterPro" id="IPR039422">
    <property type="entry name" value="MarR/SlyA-like"/>
</dbReference>
<dbReference type="InterPro" id="IPR036388">
    <property type="entry name" value="WH-like_DNA-bd_sf"/>
</dbReference>
<keyword evidence="6" id="KW-1185">Reference proteome</keyword>
<evidence type="ECO:0000256" key="1">
    <source>
        <dbReference type="ARBA" id="ARBA00023015"/>
    </source>
</evidence>
<dbReference type="SUPFAM" id="SSF46785">
    <property type="entry name" value="Winged helix' DNA-binding domain"/>
    <property type="match status" value="1"/>
</dbReference>
<feature type="domain" description="HTH marR-type" evidence="4">
    <location>
        <begin position="1"/>
        <end position="133"/>
    </location>
</feature>
<dbReference type="Gene3D" id="1.10.10.10">
    <property type="entry name" value="Winged helix-like DNA-binding domain superfamily/Winged helix DNA-binding domain"/>
    <property type="match status" value="1"/>
</dbReference>
<gene>
    <name evidence="5" type="primary">hosA_1</name>
    <name evidence="5" type="ORF">PSM7751_00555</name>
</gene>
<keyword evidence="3" id="KW-0804">Transcription</keyword>
<evidence type="ECO:0000256" key="2">
    <source>
        <dbReference type="ARBA" id="ARBA00023125"/>
    </source>
</evidence>
<dbReference type="GO" id="GO:0006950">
    <property type="term" value="P:response to stress"/>
    <property type="evidence" value="ECO:0007669"/>
    <property type="project" value="TreeGrafter"/>
</dbReference>
<keyword evidence="1" id="KW-0805">Transcription regulation</keyword>
<dbReference type="InterPro" id="IPR000835">
    <property type="entry name" value="HTH_MarR-typ"/>
</dbReference>
<dbReference type="SMART" id="SM00347">
    <property type="entry name" value="HTH_MARR"/>
    <property type="match status" value="1"/>
</dbReference>
<protein>
    <submittedName>
        <fullName evidence="5">Transcriptional regulator HosA</fullName>
    </submittedName>
</protein>
<accession>A0A1X6YCV6</accession>
<dbReference type="PANTHER" id="PTHR33164">
    <property type="entry name" value="TRANSCRIPTIONAL REGULATOR, MARR FAMILY"/>
    <property type="match status" value="1"/>
</dbReference>
<dbReference type="PROSITE" id="PS50995">
    <property type="entry name" value="HTH_MARR_2"/>
    <property type="match status" value="1"/>
</dbReference>
<proteinExistence type="predicted"/>